<proteinExistence type="predicted"/>
<dbReference type="InterPro" id="IPR029062">
    <property type="entry name" value="Class_I_gatase-like"/>
</dbReference>
<evidence type="ECO:0000313" key="3">
    <source>
        <dbReference type="EMBL" id="MCG2586946.1"/>
    </source>
</evidence>
<feature type="domain" description="DUF4159" evidence="2">
    <location>
        <begin position="30"/>
        <end position="221"/>
    </location>
</feature>
<keyword evidence="1" id="KW-0732">Signal</keyword>
<feature type="chain" id="PRO_5045325843" evidence="1">
    <location>
        <begin position="24"/>
        <end position="224"/>
    </location>
</feature>
<organism evidence="3 4">
    <name type="scientific">Rhodohalobacter sulfatireducens</name>
    <dbReference type="NCBI Taxonomy" id="2911366"/>
    <lineage>
        <taxon>Bacteria</taxon>
        <taxon>Pseudomonadati</taxon>
        <taxon>Balneolota</taxon>
        <taxon>Balneolia</taxon>
        <taxon>Balneolales</taxon>
        <taxon>Balneolaceae</taxon>
        <taxon>Rhodohalobacter</taxon>
    </lineage>
</organism>
<comment type="caution">
    <text evidence="3">The sequence shown here is derived from an EMBL/GenBank/DDBJ whole genome shotgun (WGS) entry which is preliminary data.</text>
</comment>
<dbReference type="Pfam" id="PF13709">
    <property type="entry name" value="DUF4159"/>
    <property type="match status" value="1"/>
</dbReference>
<dbReference type="EMBL" id="JAKLWS010000001">
    <property type="protein sequence ID" value="MCG2586946.1"/>
    <property type="molecule type" value="Genomic_DNA"/>
</dbReference>
<reference evidence="3" key="2">
    <citation type="submission" date="2024-05" db="EMBL/GenBank/DDBJ databases">
        <title>Rhodohalobacter halophilus gen. nov., sp. nov., a moderately halophilic member of the family Balneolaceae.</title>
        <authorList>
            <person name="Xia J."/>
        </authorList>
    </citation>
    <scope>NUCLEOTIDE SEQUENCE</scope>
    <source>
        <strain evidence="3">WB101</strain>
    </source>
</reference>
<name>A0ABS9K7W6_9BACT</name>
<accession>A0ABS9K7W6</accession>
<evidence type="ECO:0000259" key="2">
    <source>
        <dbReference type="Pfam" id="PF13709"/>
    </source>
</evidence>
<dbReference type="SUPFAM" id="SSF52317">
    <property type="entry name" value="Class I glutamine amidotransferase-like"/>
    <property type="match status" value="1"/>
</dbReference>
<protein>
    <submittedName>
        <fullName evidence="3">DUF4159 domain-containing protein</fullName>
    </submittedName>
</protein>
<evidence type="ECO:0000313" key="4">
    <source>
        <dbReference type="Proteomes" id="UP001165366"/>
    </source>
</evidence>
<evidence type="ECO:0000256" key="1">
    <source>
        <dbReference type="SAM" id="SignalP"/>
    </source>
</evidence>
<dbReference type="Gene3D" id="3.40.50.12140">
    <property type="entry name" value="Domain of unknown function DUF4159"/>
    <property type="match status" value="1"/>
</dbReference>
<reference evidence="3" key="1">
    <citation type="submission" date="2022-01" db="EMBL/GenBank/DDBJ databases">
        <authorList>
            <person name="Wang Y."/>
        </authorList>
    </citation>
    <scope>NUCLEOTIDE SEQUENCE</scope>
    <source>
        <strain evidence="3">WB101</strain>
    </source>
</reference>
<dbReference type="Proteomes" id="UP001165366">
    <property type="component" value="Unassembled WGS sequence"/>
</dbReference>
<dbReference type="RefSeq" id="WP_237851796.1">
    <property type="nucleotide sequence ID" value="NZ_JAKLWS010000001.1"/>
</dbReference>
<keyword evidence="4" id="KW-1185">Reference proteome</keyword>
<sequence length="224" mass="25678">MIKKVICTGLFILILASPIFVFAQNDDGFKIARVQYRGGGDWYNVPSSLTNLIEFTQDRVPININPEYDDVQLGSRDIFNYPFLFMTGHGNIAVNDAEMENLRTYLENGGFLYVDDDYGMDQYVREILQNIFPDERFFELPANHPLYSNVYNFPEGRPPKVHEHDGEPPQAFAVYRNGRMVILYTYESNPSDGWAFDEFDNPQEVTDAALQFGVNLLVYALTSP</sequence>
<gene>
    <name evidence="3" type="ORF">L6773_00110</name>
</gene>
<dbReference type="InterPro" id="IPR025297">
    <property type="entry name" value="DUF4159"/>
</dbReference>
<feature type="signal peptide" evidence="1">
    <location>
        <begin position="1"/>
        <end position="23"/>
    </location>
</feature>